<feature type="chain" id="PRO_5010267518" evidence="2">
    <location>
        <begin position="19"/>
        <end position="400"/>
    </location>
</feature>
<evidence type="ECO:0000259" key="3">
    <source>
        <dbReference type="Pfam" id="PF08308"/>
    </source>
</evidence>
<dbReference type="AlphaFoldDB" id="A0A1H7F8B9"/>
<evidence type="ECO:0000256" key="1">
    <source>
        <dbReference type="SAM" id="MobiDB-lite"/>
    </source>
</evidence>
<dbReference type="InterPro" id="IPR011990">
    <property type="entry name" value="TPR-like_helical_dom_sf"/>
</dbReference>
<evidence type="ECO:0000313" key="5">
    <source>
        <dbReference type="Proteomes" id="UP000182719"/>
    </source>
</evidence>
<name>A0A1H7F8B9_STIAU</name>
<dbReference type="SUPFAM" id="SSF48452">
    <property type="entry name" value="TPR-like"/>
    <property type="match status" value="1"/>
</dbReference>
<dbReference type="Gene3D" id="1.25.40.10">
    <property type="entry name" value="Tetratricopeptide repeat domain"/>
    <property type="match status" value="1"/>
</dbReference>
<reference evidence="5" key="1">
    <citation type="submission" date="2016-10" db="EMBL/GenBank/DDBJ databases">
        <authorList>
            <person name="Varghese N."/>
            <person name="Submissions S."/>
        </authorList>
    </citation>
    <scope>NUCLEOTIDE SEQUENCE [LARGE SCALE GENOMIC DNA]</scope>
    <source>
        <strain evidence="5">DSM 17044</strain>
    </source>
</reference>
<organism evidence="4 5">
    <name type="scientific">Stigmatella aurantiaca</name>
    <dbReference type="NCBI Taxonomy" id="41"/>
    <lineage>
        <taxon>Bacteria</taxon>
        <taxon>Pseudomonadati</taxon>
        <taxon>Myxococcota</taxon>
        <taxon>Myxococcia</taxon>
        <taxon>Myxococcales</taxon>
        <taxon>Cystobacterineae</taxon>
        <taxon>Archangiaceae</taxon>
        <taxon>Stigmatella</taxon>
    </lineage>
</organism>
<keyword evidence="5" id="KW-1185">Reference proteome</keyword>
<proteinExistence type="predicted"/>
<gene>
    <name evidence="4" type="ORF">SAMN05444354_10125</name>
</gene>
<protein>
    <submittedName>
        <fullName evidence="4">PEGA domain-containing protein</fullName>
    </submittedName>
</protein>
<dbReference type="InterPro" id="IPR013229">
    <property type="entry name" value="PEGA"/>
</dbReference>
<dbReference type="RefSeq" id="WP_245768322.1">
    <property type="nucleotide sequence ID" value="NZ_FOAP01000001.1"/>
</dbReference>
<feature type="compositionally biased region" description="Pro residues" evidence="1">
    <location>
        <begin position="372"/>
        <end position="384"/>
    </location>
</feature>
<sequence length="400" mass="41210">MTRLVLSLLLLLGATAGAQGGARRVAVVPLQALSGDMASRGGPRLTERLMSELRGTSGLTLVTPPPEEPPPDRLAQARAQVKEAEARRQQRDFAGADTALTKALEGYTALAASLPHGQELADAYALRAAIRYAQGQDEEATRAVTSALALAPGRALPLAATSPLFAHTVGRVQAALREQPRGSLRFTSAPTGVTVTLDGKRLETAPVRVTGVPPGLHLWRAELPSGEVAGGLVEVSSGQEASVAIRPPGEGPGAVLAAALAGNRLDSAAVDAAAELGRGLGVDLLVFGTVSRTEEHLVLDSFVLAPDTRAPRRLPRVTLDAELLDAGPRLRGLTGALAAQGAASGEPVRLPTAPAAQEAPDTRLLQVTYPVVEPPTAPAAPTAPAPSRAPLTPRKPLVRP</sequence>
<feature type="region of interest" description="Disordered" evidence="1">
    <location>
        <begin position="371"/>
        <end position="400"/>
    </location>
</feature>
<evidence type="ECO:0000313" key="4">
    <source>
        <dbReference type="EMBL" id="SEK22329.1"/>
    </source>
</evidence>
<feature type="domain" description="PEGA" evidence="3">
    <location>
        <begin position="182"/>
        <end position="241"/>
    </location>
</feature>
<dbReference type="EMBL" id="FOAP01000001">
    <property type="protein sequence ID" value="SEK22329.1"/>
    <property type="molecule type" value="Genomic_DNA"/>
</dbReference>
<feature type="signal peptide" evidence="2">
    <location>
        <begin position="1"/>
        <end position="18"/>
    </location>
</feature>
<dbReference type="Pfam" id="PF08308">
    <property type="entry name" value="PEGA"/>
    <property type="match status" value="1"/>
</dbReference>
<evidence type="ECO:0000256" key="2">
    <source>
        <dbReference type="SAM" id="SignalP"/>
    </source>
</evidence>
<keyword evidence="2" id="KW-0732">Signal</keyword>
<accession>A0A1H7F8B9</accession>
<dbReference type="Proteomes" id="UP000182719">
    <property type="component" value="Unassembled WGS sequence"/>
</dbReference>